<evidence type="ECO:0008006" key="7">
    <source>
        <dbReference type="Google" id="ProtNLM"/>
    </source>
</evidence>
<dbReference type="OrthoDB" id="269872at2759"/>
<keyword evidence="4" id="KW-0496">Mitochondrion</keyword>
<dbReference type="EMBL" id="CDSF01000081">
    <property type="protein sequence ID" value="CEO97967.1"/>
    <property type="molecule type" value="Genomic_DNA"/>
</dbReference>
<dbReference type="SUPFAM" id="SSF57997">
    <property type="entry name" value="Tropomyosin"/>
    <property type="match status" value="1"/>
</dbReference>
<feature type="region of interest" description="Disordered" evidence="2">
    <location>
        <begin position="44"/>
        <end position="79"/>
    </location>
</feature>
<accession>A0A0G4IRY1</accession>
<evidence type="ECO:0000313" key="5">
    <source>
        <dbReference type="Proteomes" id="UP000039324"/>
    </source>
</evidence>
<dbReference type="Proteomes" id="UP000290189">
    <property type="component" value="Unassembled WGS sequence"/>
</dbReference>
<reference evidence="3 5" key="1">
    <citation type="submission" date="2015-02" db="EMBL/GenBank/DDBJ databases">
        <authorList>
            <person name="Chooi Y.-H."/>
        </authorList>
    </citation>
    <scope>NUCLEOTIDE SEQUENCE [LARGE SCALE GENOMIC DNA]</scope>
    <source>
        <strain evidence="3">E3</strain>
    </source>
</reference>
<feature type="compositionally biased region" description="Acidic residues" evidence="2">
    <location>
        <begin position="68"/>
        <end position="78"/>
    </location>
</feature>
<sequence>MMASTGEPGGIVDKRFLEQEEAMREMNERLEQRRKELAQRCDRIAALDPPGELDAADDHNEWEKSLEGDDDDIEDDDGAGERDAAFAVGADELSRLELEHQVLGMKGMSSDGREKLLSAKLDGAEKQVTAIKQACASHLTELSGTRAELKAAQDQVKALTRQVKAAEARADKAEASASKQDGQVRQMTQELADARHELQVAKKIVKDLEKGSKTRETRFNRAMAEAARYKSLAEEKQATALTMDAAMRDDRAAIEAENKKLKRAKAELMNIIKKQFKLIDVLKRQKMHVEAARMLSFTEEEFASHISQQTPK</sequence>
<reference evidence="4 6" key="2">
    <citation type="submission" date="2018-03" db="EMBL/GenBank/DDBJ databases">
        <authorList>
            <person name="Fogelqvist J."/>
        </authorList>
    </citation>
    <scope>NUCLEOTIDE SEQUENCE [LARGE SCALE GENOMIC DNA]</scope>
</reference>
<feature type="coiled-coil region" evidence="1">
    <location>
        <begin position="247"/>
        <end position="274"/>
    </location>
</feature>
<keyword evidence="1" id="KW-0175">Coiled coil</keyword>
<feature type="coiled-coil region" evidence="1">
    <location>
        <begin position="142"/>
        <end position="211"/>
    </location>
</feature>
<evidence type="ECO:0000313" key="4">
    <source>
        <dbReference type="EMBL" id="SPQ98178.1"/>
    </source>
</evidence>
<evidence type="ECO:0000256" key="1">
    <source>
        <dbReference type="SAM" id="Coils"/>
    </source>
</evidence>
<evidence type="ECO:0000313" key="3">
    <source>
        <dbReference type="EMBL" id="CEO97967.1"/>
    </source>
</evidence>
<dbReference type="EMBL" id="OVEO01000009">
    <property type="protein sequence ID" value="SPQ98178.1"/>
    <property type="molecule type" value="Genomic_DNA"/>
</dbReference>
<keyword evidence="5" id="KW-1185">Reference proteome</keyword>
<name>A0A0G4IRY1_PLABS</name>
<dbReference type="PANTHER" id="PTHR23313">
    <property type="entry name" value="TSEC1-RELATED"/>
    <property type="match status" value="1"/>
</dbReference>
<dbReference type="Proteomes" id="UP000039324">
    <property type="component" value="Unassembled WGS sequence"/>
</dbReference>
<protein>
    <recommendedName>
        <fullName evidence="7">Testis-expressed sequence 9 protein</fullName>
    </recommendedName>
</protein>
<feature type="compositionally biased region" description="Basic and acidic residues" evidence="2">
    <location>
        <begin position="56"/>
        <end position="67"/>
    </location>
</feature>
<dbReference type="Gene3D" id="1.10.287.1490">
    <property type="match status" value="1"/>
</dbReference>
<geneLocation type="mitochondrion" evidence="4"/>
<proteinExistence type="predicted"/>
<dbReference type="PANTHER" id="PTHR23313:SF0">
    <property type="entry name" value="TESTIS-EXPRESSED PROTEIN 9"/>
    <property type="match status" value="1"/>
</dbReference>
<organism evidence="3 5">
    <name type="scientific">Plasmodiophora brassicae</name>
    <name type="common">Clubroot disease agent</name>
    <dbReference type="NCBI Taxonomy" id="37360"/>
    <lineage>
        <taxon>Eukaryota</taxon>
        <taxon>Sar</taxon>
        <taxon>Rhizaria</taxon>
        <taxon>Endomyxa</taxon>
        <taxon>Phytomyxea</taxon>
        <taxon>Plasmodiophorida</taxon>
        <taxon>Plasmodiophoridae</taxon>
        <taxon>Plasmodiophora</taxon>
    </lineage>
</organism>
<gene>
    <name evidence="3" type="ORF">PBRA_006081</name>
    <name evidence="4" type="ORF">PLBR_LOCUS5393</name>
</gene>
<dbReference type="AlphaFoldDB" id="A0A0G4IRY1"/>
<evidence type="ECO:0000313" key="6">
    <source>
        <dbReference type="Proteomes" id="UP000290189"/>
    </source>
</evidence>
<evidence type="ECO:0000256" key="2">
    <source>
        <dbReference type="SAM" id="MobiDB-lite"/>
    </source>
</evidence>